<gene>
    <name evidence="4" type="ORF">SI8410_02002853</name>
</gene>
<name>A0A7I8K3E4_SPIIN</name>
<accession>A0A7I8K3E4</accession>
<dbReference type="InterPro" id="IPR036312">
    <property type="entry name" value="Bifun_inhib/LTP/seed_sf"/>
</dbReference>
<evidence type="ECO:0000256" key="1">
    <source>
        <dbReference type="SAM" id="MobiDB-lite"/>
    </source>
</evidence>
<sequence>MATKASAVTVVVFLNLLLLTLVSAQGRPQMPGRPSPPPLSPPPPPPSPSPPPPSPSSPPPSPSPSPPSPSPPPPSPSPPPSSPLPPPPSPSPSPPPPSPSPPWWFPRRPPPPRPPPSPPPPSPSPPPPSPSPPPPSPSPPPPSPSPPPPPRSCPIFAFRLGVCAPVVNRLRLGLQASRFPCCTVINSLSDQQSTACLCLAARLRFLGLRVSVPGDVARLLTFCGRPVPSGLTCS</sequence>
<dbReference type="PRINTS" id="PR01217">
    <property type="entry name" value="PRICHEXTENSN"/>
</dbReference>
<feature type="region of interest" description="Disordered" evidence="1">
    <location>
        <begin position="26"/>
        <end position="100"/>
    </location>
</feature>
<dbReference type="InterPro" id="IPR027923">
    <property type="entry name" value="Hydrophob_seed_dom"/>
</dbReference>
<protein>
    <recommendedName>
        <fullName evidence="3">Hydrophobic seed protein domain-containing protein</fullName>
    </recommendedName>
</protein>
<feature type="domain" description="Hydrophobic seed protein" evidence="3">
    <location>
        <begin position="153"/>
        <end position="234"/>
    </location>
</feature>
<feature type="signal peptide" evidence="2">
    <location>
        <begin position="1"/>
        <end position="24"/>
    </location>
</feature>
<keyword evidence="2" id="KW-0732">Signal</keyword>
<evidence type="ECO:0000259" key="3">
    <source>
        <dbReference type="Pfam" id="PF14547"/>
    </source>
</evidence>
<dbReference type="Pfam" id="PF14547">
    <property type="entry name" value="Hydrophob_seed"/>
    <property type="match status" value="1"/>
</dbReference>
<reference evidence="4" key="1">
    <citation type="submission" date="2020-02" db="EMBL/GenBank/DDBJ databases">
        <authorList>
            <person name="Scholz U."/>
            <person name="Mascher M."/>
            <person name="Fiebig A."/>
        </authorList>
    </citation>
    <scope>NUCLEOTIDE SEQUENCE</scope>
</reference>
<dbReference type="SUPFAM" id="SSF47699">
    <property type="entry name" value="Bifunctional inhibitor/lipid-transfer protein/seed storage 2S albumin"/>
    <property type="match status" value="1"/>
</dbReference>
<feature type="region of interest" description="Disordered" evidence="1">
    <location>
        <begin position="112"/>
        <end position="149"/>
    </location>
</feature>
<dbReference type="PANTHER" id="PTHR31731">
    <property type="match status" value="1"/>
</dbReference>
<dbReference type="OrthoDB" id="2011600at2759"/>
<keyword evidence="5" id="KW-1185">Reference proteome</keyword>
<dbReference type="Proteomes" id="UP000663760">
    <property type="component" value="Chromosome 2"/>
</dbReference>
<dbReference type="EMBL" id="LR746265">
    <property type="protein sequence ID" value="CAA7391582.1"/>
    <property type="molecule type" value="Genomic_DNA"/>
</dbReference>
<evidence type="ECO:0000256" key="2">
    <source>
        <dbReference type="SAM" id="SignalP"/>
    </source>
</evidence>
<dbReference type="Gene3D" id="1.10.110.10">
    <property type="entry name" value="Plant lipid-transfer and hydrophobic proteins"/>
    <property type="match status" value="1"/>
</dbReference>
<dbReference type="InterPro" id="IPR051636">
    <property type="entry name" value="Plant_LTP/defense-related"/>
</dbReference>
<organism evidence="4 5">
    <name type="scientific">Spirodela intermedia</name>
    <name type="common">Intermediate duckweed</name>
    <dbReference type="NCBI Taxonomy" id="51605"/>
    <lineage>
        <taxon>Eukaryota</taxon>
        <taxon>Viridiplantae</taxon>
        <taxon>Streptophyta</taxon>
        <taxon>Embryophyta</taxon>
        <taxon>Tracheophyta</taxon>
        <taxon>Spermatophyta</taxon>
        <taxon>Magnoliopsida</taxon>
        <taxon>Liliopsida</taxon>
        <taxon>Araceae</taxon>
        <taxon>Lemnoideae</taxon>
        <taxon>Spirodela</taxon>
    </lineage>
</organism>
<feature type="chain" id="PRO_5029848679" description="Hydrophobic seed protein domain-containing protein" evidence="2">
    <location>
        <begin position="25"/>
        <end position="234"/>
    </location>
</feature>
<evidence type="ECO:0000313" key="4">
    <source>
        <dbReference type="EMBL" id="CAA7391582.1"/>
    </source>
</evidence>
<dbReference type="AlphaFoldDB" id="A0A7I8K3E4"/>
<evidence type="ECO:0000313" key="5">
    <source>
        <dbReference type="Proteomes" id="UP000663760"/>
    </source>
</evidence>
<feature type="compositionally biased region" description="Pro residues" evidence="1">
    <location>
        <begin position="31"/>
        <end position="100"/>
    </location>
</feature>
<proteinExistence type="predicted"/>